<dbReference type="PANTHER" id="PTHR30543">
    <property type="entry name" value="CHROMATE REDUCTASE"/>
    <property type="match status" value="1"/>
</dbReference>
<evidence type="ECO:0000313" key="2">
    <source>
        <dbReference type="EMBL" id="MBB6038965.1"/>
    </source>
</evidence>
<proteinExistence type="predicted"/>
<dbReference type="RefSeq" id="WP_184791922.1">
    <property type="nucleotide sequence ID" value="NZ_BONT01000055.1"/>
</dbReference>
<dbReference type="Proteomes" id="UP000548476">
    <property type="component" value="Unassembled WGS sequence"/>
</dbReference>
<comment type="caution">
    <text evidence="2">The sequence shown here is derived from an EMBL/GenBank/DDBJ whole genome shotgun (WGS) entry which is preliminary data.</text>
</comment>
<dbReference type="AlphaFoldDB" id="A0A841FRU1"/>
<dbReference type="GO" id="GO:0016491">
    <property type="term" value="F:oxidoreductase activity"/>
    <property type="evidence" value="ECO:0007669"/>
    <property type="project" value="InterPro"/>
</dbReference>
<sequence length="188" mass="20690">MSRTLEETPLDRYKLAVVVGSVREGRFAPVVKNWLLGQIDARDDIKPDVIDLAEDPAPSASFTERIGAADAILVLTPEYNHSFPGPLKTAIDSVGAEWRGKPIAFVSYGGLSGGLRAVEALRPVFAELHAVTIRETVSFHLAWERFGEDGEPRDAESVNRAAQGQLDQLAWWAYALRTARADRPYVAF</sequence>
<accession>A0A841FRU1</accession>
<organism evidence="2 3">
    <name type="scientific">Phytomonospora endophytica</name>
    <dbReference type="NCBI Taxonomy" id="714109"/>
    <lineage>
        <taxon>Bacteria</taxon>
        <taxon>Bacillati</taxon>
        <taxon>Actinomycetota</taxon>
        <taxon>Actinomycetes</taxon>
        <taxon>Micromonosporales</taxon>
        <taxon>Micromonosporaceae</taxon>
        <taxon>Phytomonospora</taxon>
    </lineage>
</organism>
<feature type="domain" description="NADPH-dependent FMN reductase-like" evidence="1">
    <location>
        <begin position="14"/>
        <end position="143"/>
    </location>
</feature>
<dbReference type="GO" id="GO:0005829">
    <property type="term" value="C:cytosol"/>
    <property type="evidence" value="ECO:0007669"/>
    <property type="project" value="TreeGrafter"/>
</dbReference>
<dbReference type="GO" id="GO:0010181">
    <property type="term" value="F:FMN binding"/>
    <property type="evidence" value="ECO:0007669"/>
    <property type="project" value="TreeGrafter"/>
</dbReference>
<dbReference type="Gene3D" id="3.40.50.360">
    <property type="match status" value="1"/>
</dbReference>
<keyword evidence="3" id="KW-1185">Reference proteome</keyword>
<dbReference type="EMBL" id="JACHGT010000019">
    <property type="protein sequence ID" value="MBB6038965.1"/>
    <property type="molecule type" value="Genomic_DNA"/>
</dbReference>
<gene>
    <name evidence="2" type="ORF">HNR73_006854</name>
</gene>
<dbReference type="InterPro" id="IPR005025">
    <property type="entry name" value="FMN_Rdtase-like_dom"/>
</dbReference>
<dbReference type="InterPro" id="IPR050712">
    <property type="entry name" value="NAD(P)H-dep_reductase"/>
</dbReference>
<evidence type="ECO:0000313" key="3">
    <source>
        <dbReference type="Proteomes" id="UP000548476"/>
    </source>
</evidence>
<dbReference type="InterPro" id="IPR029039">
    <property type="entry name" value="Flavoprotein-like_sf"/>
</dbReference>
<protein>
    <submittedName>
        <fullName evidence="2">NAD(P)H-dependent FMN reductase</fullName>
    </submittedName>
</protein>
<dbReference type="SUPFAM" id="SSF52218">
    <property type="entry name" value="Flavoproteins"/>
    <property type="match status" value="1"/>
</dbReference>
<name>A0A841FRU1_9ACTN</name>
<evidence type="ECO:0000259" key="1">
    <source>
        <dbReference type="Pfam" id="PF03358"/>
    </source>
</evidence>
<dbReference type="PANTHER" id="PTHR30543:SF21">
    <property type="entry name" value="NAD(P)H-DEPENDENT FMN REDUCTASE LOT6"/>
    <property type="match status" value="1"/>
</dbReference>
<dbReference type="Pfam" id="PF03358">
    <property type="entry name" value="FMN_red"/>
    <property type="match status" value="1"/>
</dbReference>
<reference evidence="2 3" key="1">
    <citation type="submission" date="2020-08" db="EMBL/GenBank/DDBJ databases">
        <title>Genomic Encyclopedia of Type Strains, Phase IV (KMG-IV): sequencing the most valuable type-strain genomes for metagenomic binning, comparative biology and taxonomic classification.</title>
        <authorList>
            <person name="Goeker M."/>
        </authorList>
    </citation>
    <scope>NUCLEOTIDE SEQUENCE [LARGE SCALE GENOMIC DNA]</scope>
    <source>
        <strain evidence="2 3">YIM 65646</strain>
    </source>
</reference>